<feature type="transmembrane region" description="Helical" evidence="1">
    <location>
        <begin position="6"/>
        <end position="25"/>
    </location>
</feature>
<evidence type="ECO:0000313" key="2">
    <source>
        <dbReference type="EMBL" id="KUE75326.1"/>
    </source>
</evidence>
<reference evidence="2 3" key="1">
    <citation type="submission" date="2015-10" db="EMBL/GenBank/DDBJ databases">
        <title>A novel member of the family Ruminococcaceae isolated from human faeces.</title>
        <authorList>
            <person name="Shkoporov A.N."/>
            <person name="Chaplin A.V."/>
            <person name="Motuzova O.V."/>
            <person name="Kafarskaia L.I."/>
            <person name="Efimov B.A."/>
        </authorList>
    </citation>
    <scope>NUCLEOTIDE SEQUENCE [LARGE SCALE GENOMIC DNA]</scope>
    <source>
        <strain evidence="2 3">668</strain>
    </source>
</reference>
<dbReference type="EMBL" id="LMUA01000023">
    <property type="protein sequence ID" value="KUE75326.1"/>
    <property type="molecule type" value="Genomic_DNA"/>
</dbReference>
<sequence length="79" mass="8576">MLSDILTFVLALAVCGMAALCVYCYRLGLRDGMHVQEGIAPEPAKMPVKATVKRTDKYDTILANIDAYDGTGKGQRVVK</sequence>
<protein>
    <submittedName>
        <fullName evidence="2">Uncharacterized protein</fullName>
    </submittedName>
</protein>
<comment type="caution">
    <text evidence="2">The sequence shown here is derived from an EMBL/GenBank/DDBJ whole genome shotgun (WGS) entry which is preliminary data.</text>
</comment>
<dbReference type="AlphaFoldDB" id="A0A0W7TND1"/>
<organism evidence="2 3">
    <name type="scientific">Ruthenibacterium lactatiformans</name>
    <dbReference type="NCBI Taxonomy" id="1550024"/>
    <lineage>
        <taxon>Bacteria</taxon>
        <taxon>Bacillati</taxon>
        <taxon>Bacillota</taxon>
        <taxon>Clostridia</taxon>
        <taxon>Eubacteriales</taxon>
        <taxon>Oscillospiraceae</taxon>
        <taxon>Ruthenibacterium</taxon>
    </lineage>
</organism>
<name>A0A0W7TND1_9FIRM</name>
<keyword evidence="1" id="KW-1133">Transmembrane helix</keyword>
<gene>
    <name evidence="2" type="ORF">ASJ35_14090</name>
</gene>
<proteinExistence type="predicted"/>
<dbReference type="RefSeq" id="WP_058723585.1">
    <property type="nucleotide sequence ID" value="NZ_JBKVGE010000015.1"/>
</dbReference>
<keyword evidence="1" id="KW-0812">Transmembrane</keyword>
<evidence type="ECO:0000313" key="3">
    <source>
        <dbReference type="Proteomes" id="UP000053433"/>
    </source>
</evidence>
<evidence type="ECO:0000256" key="1">
    <source>
        <dbReference type="SAM" id="Phobius"/>
    </source>
</evidence>
<keyword evidence="1" id="KW-0472">Membrane</keyword>
<dbReference type="Proteomes" id="UP000053433">
    <property type="component" value="Unassembled WGS sequence"/>
</dbReference>
<accession>A0A0W7TND1</accession>